<evidence type="ECO:0000313" key="2">
    <source>
        <dbReference type="EMBL" id="MBK6090308.1"/>
    </source>
</evidence>
<keyword evidence="3" id="KW-1185">Reference proteome</keyword>
<dbReference type="RefSeq" id="WP_201428964.1">
    <property type="nucleotide sequence ID" value="NZ_JAEQMG010000198.1"/>
</dbReference>
<comment type="caution">
    <text evidence="2">The sequence shown here is derived from an EMBL/GenBank/DDBJ whole genome shotgun (WGS) entry which is preliminary data.</text>
</comment>
<reference evidence="2" key="1">
    <citation type="submission" date="2021-01" db="EMBL/GenBank/DDBJ databases">
        <title>Genome public.</title>
        <authorList>
            <person name="Liu C."/>
            <person name="Sun Q."/>
        </authorList>
    </citation>
    <scope>NUCLEOTIDE SEQUENCE</scope>
    <source>
        <strain evidence="2">M6</strain>
    </source>
</reference>
<dbReference type="Proteomes" id="UP000633365">
    <property type="component" value="Unassembled WGS sequence"/>
</dbReference>
<proteinExistence type="predicted"/>
<evidence type="ECO:0000313" key="3">
    <source>
        <dbReference type="Proteomes" id="UP000633365"/>
    </source>
</evidence>
<protein>
    <submittedName>
        <fullName evidence="2">Uncharacterized protein</fullName>
    </submittedName>
</protein>
<accession>A0A934WUN0</accession>
<sequence length="60" mass="6991">MSNSIKRATVQQPLEERIKELKALRTSIYNKLNQTTKESENKAFSKIDSITNNQSRKHSR</sequence>
<dbReference type="AlphaFoldDB" id="A0A934WUN0"/>
<evidence type="ECO:0000256" key="1">
    <source>
        <dbReference type="SAM" id="MobiDB-lite"/>
    </source>
</evidence>
<feature type="region of interest" description="Disordered" evidence="1">
    <location>
        <begin position="35"/>
        <end position="60"/>
    </location>
</feature>
<organism evidence="2 3">
    <name type="scientific">Ruminococcus difficilis</name>
    <dbReference type="NCBI Taxonomy" id="2763069"/>
    <lineage>
        <taxon>Bacteria</taxon>
        <taxon>Bacillati</taxon>
        <taxon>Bacillota</taxon>
        <taxon>Clostridia</taxon>
        <taxon>Eubacteriales</taxon>
        <taxon>Oscillospiraceae</taxon>
        <taxon>Ruminococcus</taxon>
    </lineage>
</organism>
<dbReference type="EMBL" id="JAEQMG010000198">
    <property type="protein sequence ID" value="MBK6090308.1"/>
    <property type="molecule type" value="Genomic_DNA"/>
</dbReference>
<gene>
    <name evidence="2" type="ORF">JKK62_16975</name>
</gene>
<name>A0A934WUN0_9FIRM</name>